<organism evidence="1 2">
    <name type="scientific">Chitinophaga cymbidii</name>
    <dbReference type="NCBI Taxonomy" id="1096750"/>
    <lineage>
        <taxon>Bacteria</taxon>
        <taxon>Pseudomonadati</taxon>
        <taxon>Bacteroidota</taxon>
        <taxon>Chitinophagia</taxon>
        <taxon>Chitinophagales</taxon>
        <taxon>Chitinophagaceae</taxon>
        <taxon>Chitinophaga</taxon>
    </lineage>
</organism>
<dbReference type="Pfam" id="PF13376">
    <property type="entry name" value="OmdA"/>
    <property type="match status" value="1"/>
</dbReference>
<gene>
    <name evidence="1" type="ORF">CCY01nite_09630</name>
</gene>
<evidence type="ECO:0000313" key="1">
    <source>
        <dbReference type="EMBL" id="GEP94703.1"/>
    </source>
</evidence>
<protein>
    <recommendedName>
        <fullName evidence="3">Bacteriocin-protection protein, YdeI/OmpD-associated family</fullName>
    </recommendedName>
</protein>
<keyword evidence="2" id="KW-1185">Reference proteome</keyword>
<evidence type="ECO:0000313" key="2">
    <source>
        <dbReference type="Proteomes" id="UP000321436"/>
    </source>
</evidence>
<dbReference type="EMBL" id="BKAU01000001">
    <property type="protein sequence ID" value="GEP94703.1"/>
    <property type="molecule type" value="Genomic_DNA"/>
</dbReference>
<dbReference type="Proteomes" id="UP000321436">
    <property type="component" value="Unassembled WGS sequence"/>
</dbReference>
<dbReference type="AlphaFoldDB" id="A0A512RG71"/>
<proteinExistence type="predicted"/>
<sequence length="183" mass="20937">MTTTPKTIAPKSRKKWREWLEKNHHRKLTIWVACSKKNAAKPALAYTDAVEEALCFGWIDAQTLSLDEDRFLQSFTKRKPQSIWSKSNKERVAKLISEGQMTPAGLESIEIAKNNGYWSIMDEVDALVIPEDLQKEFRRRPAAKAWFSGLSRSEKKLILQSLVLAKRPETRLKRISGIGPAEE</sequence>
<evidence type="ECO:0008006" key="3">
    <source>
        <dbReference type="Google" id="ProtNLM"/>
    </source>
</evidence>
<dbReference type="OrthoDB" id="9796999at2"/>
<reference evidence="1 2" key="1">
    <citation type="submission" date="2019-07" db="EMBL/GenBank/DDBJ databases">
        <title>Whole genome shotgun sequence of Chitinophaga cymbidii NBRC 109752.</title>
        <authorList>
            <person name="Hosoyama A."/>
            <person name="Uohara A."/>
            <person name="Ohji S."/>
            <person name="Ichikawa N."/>
        </authorList>
    </citation>
    <scope>NUCLEOTIDE SEQUENCE [LARGE SCALE GENOMIC DNA]</scope>
    <source>
        <strain evidence="1 2">NBRC 109752</strain>
    </source>
</reference>
<accession>A0A512RG71</accession>
<name>A0A512RG71_9BACT</name>
<dbReference type="RefSeq" id="WP_146858332.1">
    <property type="nucleotide sequence ID" value="NZ_BKAU01000001.1"/>
</dbReference>
<comment type="caution">
    <text evidence="1">The sequence shown here is derived from an EMBL/GenBank/DDBJ whole genome shotgun (WGS) entry which is preliminary data.</text>
</comment>